<evidence type="ECO:0000313" key="1">
    <source>
        <dbReference type="EMBL" id="GAN36113.1"/>
    </source>
</evidence>
<name>A0A0C9QBR2_LACPA</name>
<organism evidence="1 2">
    <name type="scientific">Lacticaseibacillus paracasei NRIC 0644</name>
    <dbReference type="NCBI Taxonomy" id="1435038"/>
    <lineage>
        <taxon>Bacteria</taxon>
        <taxon>Bacillati</taxon>
        <taxon>Bacillota</taxon>
        <taxon>Bacilli</taxon>
        <taxon>Lactobacillales</taxon>
        <taxon>Lactobacillaceae</taxon>
        <taxon>Lacticaseibacillus</taxon>
    </lineage>
</organism>
<evidence type="ECO:0000313" key="2">
    <source>
        <dbReference type="Proteomes" id="UP000032552"/>
    </source>
</evidence>
<dbReference type="EMBL" id="BAYM01000042">
    <property type="protein sequence ID" value="GAN36113.1"/>
    <property type="molecule type" value="Genomic_DNA"/>
</dbReference>
<dbReference type="SUPFAM" id="SSF48452">
    <property type="entry name" value="TPR-like"/>
    <property type="match status" value="1"/>
</dbReference>
<dbReference type="Pfam" id="PF11185">
    <property type="entry name" value="DUF2971"/>
    <property type="match status" value="1"/>
</dbReference>
<sequence length="526" mass="60570">MIGETKKAVEICNEGMKLSEKDPVLWLIRGILYCKSKKLSLARKDIIRGLAMRILVTKKLNSSIANEIDESSINSIEKTVEKYVDEMENGNIPESDLFEQLDMNSIAALNFFEERTKNYFAKACICNYRLQREPFNEDDILNEKIQYIKKWRENWRNQNEKDAVEIDNKTLELLLTSGKNKIHNFFVKTANDEHKSNAVSFLIQLLENSYSFLNASLREANKELGETLYQYTSASTLGKICSLSDPENESKFALRLYNASYMNDPEEGHLLLKNFFENNKEPKDSIIDYEEWASPTTVSDVYISSLTNSNPVYDANTSSKSMPLWNSYADNHTGVALGITVKIPLQKPTRNVAKSNQLDGIDMEKQSPDTFPIHHNLYKVFYKKDNYDGNNASESVNDNKSNMQETIDNIESSYENICNLSDIFKDIEPVKTCIYTALEKIRYLYKESYYEYESEYRIIRETNVESAQYEKGNPRLFVTLDKSTVNASLKEIIFGSKFEGAYLWTPLISKKLGKGVKCRKSNLAYR</sequence>
<accession>A0A0C9QBR2</accession>
<dbReference type="AlphaFoldDB" id="A0A0C9QBR2"/>
<protein>
    <submittedName>
        <fullName evidence="1">Uncharacterized protein</fullName>
    </submittedName>
</protein>
<dbReference type="InterPro" id="IPR011990">
    <property type="entry name" value="TPR-like_helical_dom_sf"/>
</dbReference>
<reference evidence="2" key="1">
    <citation type="submission" date="2014-05" db="EMBL/GenBank/DDBJ databases">
        <title>Whole genome sequencing of Lactobacillus casei NRIC0644.</title>
        <authorList>
            <person name="Atarashi H."/>
            <person name="Yoshida Y."/>
            <person name="Fujimura S."/>
            <person name="Tanaka N."/>
            <person name="Shiwa Y."/>
            <person name="Yoshikawa H."/>
            <person name="Okada S."/>
            <person name="Nakagawa J."/>
        </authorList>
    </citation>
    <scope>NUCLEOTIDE SEQUENCE [LARGE SCALE GENOMIC DNA]</scope>
    <source>
        <strain evidence="2">NRIC0644</strain>
    </source>
</reference>
<comment type="caution">
    <text evidence="1">The sequence shown here is derived from an EMBL/GenBank/DDBJ whole genome shotgun (WGS) entry which is preliminary data.</text>
</comment>
<dbReference type="InterPro" id="IPR021352">
    <property type="entry name" value="DUF2971"/>
</dbReference>
<dbReference type="RefSeq" id="WP_045625238.1">
    <property type="nucleotide sequence ID" value="NZ_BAYM01000042.1"/>
</dbReference>
<gene>
    <name evidence="1" type="ORF">LC0644_0702</name>
</gene>
<dbReference type="Proteomes" id="UP000032552">
    <property type="component" value="Unassembled WGS sequence"/>
</dbReference>
<proteinExistence type="predicted"/>